<keyword evidence="3" id="KW-1185">Reference proteome</keyword>
<reference evidence="2 3" key="1">
    <citation type="journal article" date="2010" name="Science">
        <title>Genomic comparison of the ants Camponotus floridanus and Harpegnathos saltator.</title>
        <authorList>
            <person name="Bonasio R."/>
            <person name="Zhang G."/>
            <person name="Ye C."/>
            <person name="Mutti N.S."/>
            <person name="Fang X."/>
            <person name="Qin N."/>
            <person name="Donahue G."/>
            <person name="Yang P."/>
            <person name="Li Q."/>
            <person name="Li C."/>
            <person name="Zhang P."/>
            <person name="Huang Z."/>
            <person name="Berger S.L."/>
            <person name="Reinberg D."/>
            <person name="Wang J."/>
            <person name="Liebig J."/>
        </authorList>
    </citation>
    <scope>NUCLEOTIDE SEQUENCE [LARGE SCALE GENOMIC DNA]</scope>
    <source>
        <strain evidence="2 3">R22 G/1</strain>
    </source>
</reference>
<evidence type="ECO:0000313" key="3">
    <source>
        <dbReference type="Proteomes" id="UP000008237"/>
    </source>
</evidence>
<dbReference type="EMBL" id="GL447255">
    <property type="protein sequence ID" value="EFN86730.1"/>
    <property type="molecule type" value="Genomic_DNA"/>
</dbReference>
<organism evidence="3">
    <name type="scientific">Harpegnathos saltator</name>
    <name type="common">Jerdon's jumping ant</name>
    <dbReference type="NCBI Taxonomy" id="610380"/>
    <lineage>
        <taxon>Eukaryota</taxon>
        <taxon>Metazoa</taxon>
        <taxon>Ecdysozoa</taxon>
        <taxon>Arthropoda</taxon>
        <taxon>Hexapoda</taxon>
        <taxon>Insecta</taxon>
        <taxon>Pterygota</taxon>
        <taxon>Neoptera</taxon>
        <taxon>Endopterygota</taxon>
        <taxon>Hymenoptera</taxon>
        <taxon>Apocrita</taxon>
        <taxon>Aculeata</taxon>
        <taxon>Formicoidea</taxon>
        <taxon>Formicidae</taxon>
        <taxon>Ponerinae</taxon>
        <taxon>Ponerini</taxon>
        <taxon>Harpegnathos</taxon>
    </lineage>
</organism>
<proteinExistence type="predicted"/>
<evidence type="ECO:0000313" key="2">
    <source>
        <dbReference type="EMBL" id="EFN86730.1"/>
    </source>
</evidence>
<feature type="region of interest" description="Disordered" evidence="1">
    <location>
        <begin position="1"/>
        <end position="20"/>
    </location>
</feature>
<accession>E2BC54</accession>
<dbReference type="Proteomes" id="UP000008237">
    <property type="component" value="Unassembled WGS sequence"/>
</dbReference>
<protein>
    <submittedName>
        <fullName evidence="2">Uncharacterized protein</fullName>
    </submittedName>
</protein>
<feature type="compositionally biased region" description="Polar residues" evidence="1">
    <location>
        <begin position="1"/>
        <end position="12"/>
    </location>
</feature>
<name>E2BC54_HARSA</name>
<sequence length="185" mass="20041">MPSRARVSSQWGGNRPPTPRVHIQRRGDIVAKCRAGMIERMCVRSRKNKATDERVLSTTTTTTDTIIIITTSDIPGKVDLNGRHYARCSCPDVHTSLFCGNVDITALFELVGIRPTTVKYGGLGYQSPSGILRITTTAVSQRCVVEKDTGKKETGDRTGVKVRNTRAVASVSEQSAVVVVVIVVG</sequence>
<gene>
    <name evidence="2" type="ORF">EAI_15476</name>
</gene>
<dbReference type="AlphaFoldDB" id="E2BC54"/>
<dbReference type="InParanoid" id="E2BC54"/>
<evidence type="ECO:0000256" key="1">
    <source>
        <dbReference type="SAM" id="MobiDB-lite"/>
    </source>
</evidence>